<accession>A0ABD6EJ61</accession>
<evidence type="ECO:0000313" key="1">
    <source>
        <dbReference type="EMBL" id="MFH4977441.1"/>
    </source>
</evidence>
<sequence length="75" mass="8437">MILWILNVQRMRRLVAVIRQSCNWTVETSSKIGFGPSADDALINYAMKNNMDIYIYSSSSQSSTSISSTTPTRTK</sequence>
<evidence type="ECO:0000313" key="2">
    <source>
        <dbReference type="Proteomes" id="UP001608902"/>
    </source>
</evidence>
<dbReference type="Proteomes" id="UP001608902">
    <property type="component" value="Unassembled WGS sequence"/>
</dbReference>
<dbReference type="AlphaFoldDB" id="A0ABD6EJ61"/>
<proteinExistence type="predicted"/>
<protein>
    <submittedName>
        <fullName evidence="1">Uncharacterized protein</fullName>
    </submittedName>
</protein>
<name>A0ABD6EJ61_9BILA</name>
<gene>
    <name evidence="1" type="ORF">AB6A40_004150</name>
</gene>
<dbReference type="EMBL" id="JBGFUD010002304">
    <property type="protein sequence ID" value="MFH4977441.1"/>
    <property type="molecule type" value="Genomic_DNA"/>
</dbReference>
<organism evidence="1 2">
    <name type="scientific">Gnathostoma spinigerum</name>
    <dbReference type="NCBI Taxonomy" id="75299"/>
    <lineage>
        <taxon>Eukaryota</taxon>
        <taxon>Metazoa</taxon>
        <taxon>Ecdysozoa</taxon>
        <taxon>Nematoda</taxon>
        <taxon>Chromadorea</taxon>
        <taxon>Rhabditida</taxon>
        <taxon>Spirurina</taxon>
        <taxon>Gnathostomatomorpha</taxon>
        <taxon>Gnathostomatoidea</taxon>
        <taxon>Gnathostomatidae</taxon>
        <taxon>Gnathostoma</taxon>
    </lineage>
</organism>
<keyword evidence="2" id="KW-1185">Reference proteome</keyword>
<comment type="caution">
    <text evidence="1">The sequence shown here is derived from an EMBL/GenBank/DDBJ whole genome shotgun (WGS) entry which is preliminary data.</text>
</comment>
<reference evidence="1 2" key="1">
    <citation type="submission" date="2024-08" db="EMBL/GenBank/DDBJ databases">
        <title>Gnathostoma spinigerum genome.</title>
        <authorList>
            <person name="Gonzalez-Bertolin B."/>
            <person name="Monzon S."/>
            <person name="Zaballos A."/>
            <person name="Jimenez P."/>
            <person name="Dekumyoy P."/>
            <person name="Varona S."/>
            <person name="Cuesta I."/>
            <person name="Sumanam S."/>
            <person name="Adisakwattana P."/>
            <person name="Gasser R.B."/>
            <person name="Hernandez-Gonzalez A."/>
            <person name="Young N.D."/>
            <person name="Perteguer M.J."/>
        </authorList>
    </citation>
    <scope>NUCLEOTIDE SEQUENCE [LARGE SCALE GENOMIC DNA]</scope>
    <source>
        <strain evidence="1">AL3</strain>
        <tissue evidence="1">Liver</tissue>
    </source>
</reference>